<keyword evidence="9" id="KW-0902">Two-component regulatory system</keyword>
<dbReference type="Pfam" id="PF02518">
    <property type="entry name" value="HATPase_c"/>
    <property type="match status" value="1"/>
</dbReference>
<dbReference type="InterPro" id="IPR003594">
    <property type="entry name" value="HATPase_dom"/>
</dbReference>
<dbReference type="EMBL" id="VUOB01000013">
    <property type="protein sequence ID" value="KAA2264013.1"/>
    <property type="molecule type" value="Genomic_DNA"/>
</dbReference>
<evidence type="ECO:0000313" key="14">
    <source>
        <dbReference type="EMBL" id="KAA2264013.1"/>
    </source>
</evidence>
<feature type="transmembrane region" description="Helical" evidence="12">
    <location>
        <begin position="156"/>
        <end position="176"/>
    </location>
</feature>
<dbReference type="SMART" id="SM00388">
    <property type="entry name" value="HisKA"/>
    <property type="match status" value="1"/>
</dbReference>
<accession>A0A5B2XKY0</accession>
<protein>
    <recommendedName>
        <fullName evidence="3">histidine kinase</fullName>
        <ecNumber evidence="3">2.7.13.3</ecNumber>
    </recommendedName>
</protein>
<dbReference type="RefSeq" id="WP_149848920.1">
    <property type="nucleotide sequence ID" value="NZ_VUOB01000013.1"/>
</dbReference>
<keyword evidence="8 12" id="KW-1133">Transmembrane helix</keyword>
<dbReference type="OrthoDB" id="3666358at2"/>
<dbReference type="Gene3D" id="3.30.565.10">
    <property type="entry name" value="Histidine kinase-like ATPase, C-terminal domain"/>
    <property type="match status" value="1"/>
</dbReference>
<keyword evidence="6 12" id="KW-0812">Transmembrane</keyword>
<dbReference type="SUPFAM" id="SSF47384">
    <property type="entry name" value="Homodimeric domain of signal transducing histidine kinase"/>
    <property type="match status" value="1"/>
</dbReference>
<evidence type="ECO:0000256" key="10">
    <source>
        <dbReference type="ARBA" id="ARBA00023136"/>
    </source>
</evidence>
<dbReference type="SMART" id="SM00387">
    <property type="entry name" value="HATPase_c"/>
    <property type="match status" value="1"/>
</dbReference>
<comment type="catalytic activity">
    <reaction evidence="1">
        <text>ATP + protein L-histidine = ADP + protein N-phospho-L-histidine.</text>
        <dbReference type="EC" id="2.7.13.3"/>
    </reaction>
</comment>
<dbReference type="InterPro" id="IPR050428">
    <property type="entry name" value="TCS_sensor_his_kinase"/>
</dbReference>
<keyword evidence="11" id="KW-0175">Coiled coil</keyword>
<evidence type="ECO:0000256" key="9">
    <source>
        <dbReference type="ARBA" id="ARBA00023012"/>
    </source>
</evidence>
<proteinExistence type="predicted"/>
<dbReference type="Proteomes" id="UP000323454">
    <property type="component" value="Unassembled WGS sequence"/>
</dbReference>
<dbReference type="EC" id="2.7.13.3" evidence="3"/>
<dbReference type="InterPro" id="IPR036097">
    <property type="entry name" value="HisK_dim/P_sf"/>
</dbReference>
<comment type="caution">
    <text evidence="14">The sequence shown here is derived from an EMBL/GenBank/DDBJ whole genome shotgun (WGS) entry which is preliminary data.</text>
</comment>
<dbReference type="PANTHER" id="PTHR45436">
    <property type="entry name" value="SENSOR HISTIDINE KINASE YKOH"/>
    <property type="match status" value="1"/>
</dbReference>
<reference evidence="14 15" key="2">
    <citation type="submission" date="2019-09" db="EMBL/GenBank/DDBJ databases">
        <authorList>
            <person name="Jin C."/>
        </authorList>
    </citation>
    <scope>NUCLEOTIDE SEQUENCE [LARGE SCALE GENOMIC DNA]</scope>
    <source>
        <strain evidence="14 15">AN110305</strain>
    </source>
</reference>
<evidence type="ECO:0000256" key="5">
    <source>
        <dbReference type="ARBA" id="ARBA00022679"/>
    </source>
</evidence>
<keyword evidence="7" id="KW-0418">Kinase</keyword>
<evidence type="ECO:0000256" key="1">
    <source>
        <dbReference type="ARBA" id="ARBA00000085"/>
    </source>
</evidence>
<dbReference type="Gene3D" id="1.10.287.130">
    <property type="match status" value="1"/>
</dbReference>
<dbReference type="AlphaFoldDB" id="A0A5B2XKY0"/>
<dbReference type="InterPro" id="IPR005467">
    <property type="entry name" value="His_kinase_dom"/>
</dbReference>
<keyword evidence="4" id="KW-0597">Phosphoprotein</keyword>
<comment type="subcellular location">
    <subcellularLocation>
        <location evidence="2">Cell membrane</location>
    </subcellularLocation>
</comment>
<dbReference type="GO" id="GO:0005886">
    <property type="term" value="C:plasma membrane"/>
    <property type="evidence" value="ECO:0007669"/>
    <property type="project" value="UniProtKB-SubCell"/>
</dbReference>
<evidence type="ECO:0000256" key="8">
    <source>
        <dbReference type="ARBA" id="ARBA00022989"/>
    </source>
</evidence>
<evidence type="ECO:0000256" key="6">
    <source>
        <dbReference type="ARBA" id="ARBA00022692"/>
    </source>
</evidence>
<dbReference type="PRINTS" id="PR00344">
    <property type="entry name" value="BCTRLSENSOR"/>
</dbReference>
<feature type="coiled-coil region" evidence="11">
    <location>
        <begin position="201"/>
        <end position="228"/>
    </location>
</feature>
<keyword evidence="5" id="KW-0808">Transferase</keyword>
<keyword evidence="10 12" id="KW-0472">Membrane</keyword>
<dbReference type="SUPFAM" id="SSF55874">
    <property type="entry name" value="ATPase domain of HSP90 chaperone/DNA topoisomerase II/histidine kinase"/>
    <property type="match status" value="1"/>
</dbReference>
<reference evidence="14 15" key="1">
    <citation type="submission" date="2019-09" db="EMBL/GenBank/DDBJ databases">
        <title>Goodfellowia gen. nov., a new genus of the Pseudonocardineae related to Actinoalloteichus, containing Goodfellowia coeruleoviolacea gen. nov., comb. nov. gen. nov., comb. nov.</title>
        <authorList>
            <person name="Labeda D."/>
        </authorList>
    </citation>
    <scope>NUCLEOTIDE SEQUENCE [LARGE SCALE GENOMIC DNA]</scope>
    <source>
        <strain evidence="14 15">AN110305</strain>
    </source>
</reference>
<evidence type="ECO:0000256" key="3">
    <source>
        <dbReference type="ARBA" id="ARBA00012438"/>
    </source>
</evidence>
<evidence type="ECO:0000256" key="4">
    <source>
        <dbReference type="ARBA" id="ARBA00022553"/>
    </source>
</evidence>
<evidence type="ECO:0000259" key="13">
    <source>
        <dbReference type="PROSITE" id="PS50109"/>
    </source>
</evidence>
<evidence type="ECO:0000256" key="12">
    <source>
        <dbReference type="SAM" id="Phobius"/>
    </source>
</evidence>
<dbReference type="InterPro" id="IPR003661">
    <property type="entry name" value="HisK_dim/P_dom"/>
</dbReference>
<dbReference type="InterPro" id="IPR004358">
    <property type="entry name" value="Sig_transdc_His_kin-like_C"/>
</dbReference>
<dbReference type="InterPro" id="IPR036890">
    <property type="entry name" value="HATPase_C_sf"/>
</dbReference>
<dbReference type="PANTHER" id="PTHR45436:SF5">
    <property type="entry name" value="SENSOR HISTIDINE KINASE TRCS"/>
    <property type="match status" value="1"/>
</dbReference>
<evidence type="ECO:0000256" key="11">
    <source>
        <dbReference type="SAM" id="Coils"/>
    </source>
</evidence>
<name>A0A5B2XKY0_9PSEU</name>
<dbReference type="GO" id="GO:0000155">
    <property type="term" value="F:phosphorelay sensor kinase activity"/>
    <property type="evidence" value="ECO:0007669"/>
    <property type="project" value="InterPro"/>
</dbReference>
<evidence type="ECO:0000256" key="7">
    <source>
        <dbReference type="ARBA" id="ARBA00022777"/>
    </source>
</evidence>
<dbReference type="Pfam" id="PF00512">
    <property type="entry name" value="HisKA"/>
    <property type="match status" value="1"/>
</dbReference>
<evidence type="ECO:0000313" key="15">
    <source>
        <dbReference type="Proteomes" id="UP000323454"/>
    </source>
</evidence>
<dbReference type="PROSITE" id="PS50109">
    <property type="entry name" value="HIS_KIN"/>
    <property type="match status" value="1"/>
</dbReference>
<keyword evidence="15" id="KW-1185">Reference proteome</keyword>
<dbReference type="CDD" id="cd00082">
    <property type="entry name" value="HisKA"/>
    <property type="match status" value="1"/>
</dbReference>
<sequence>MRQSPRGWWLRRTLRFRITVVATGATLLCLLAVTGLNGSIIGTVMIDATDDVLQPNLAAAVASVEAGQPLPQEQFGGQLRLLNTAGEPLDGRPSPPLEPREVRALLAGESVLKDVGNTRYRWLGRVAIAQNGTPRLVAAGAGVVGFYGSIDRGTRWLALAAMLVAALVGLATWLAVRSSLRPVERMRVAAGALPTGQRLPIPEARDELRALAEELNALLIRRDVATERLRRFTGDAAHELRNPVASVRAQAEVAVAHPDPDFSLEVLESVVEESERLSDLVDALLRLARADAGELPRAEPVDLVLIATAVIERQDAASVRLDAPLSACLVQATPAEVELVVTNLLRNAVRYAEATVRVSVLPAGREVRLLVDDDGHGVPSEHRERVFDRFYRVEDDRGRSTGGSGLGLALVAQMVRRRGGTVRAGESPEGGARFEVRWPAF</sequence>
<feature type="domain" description="Histidine kinase" evidence="13">
    <location>
        <begin position="235"/>
        <end position="441"/>
    </location>
</feature>
<dbReference type="Gene3D" id="6.10.340.10">
    <property type="match status" value="1"/>
</dbReference>
<organism evidence="14 15">
    <name type="scientific">Solihabitans fulvus</name>
    <dbReference type="NCBI Taxonomy" id="1892852"/>
    <lineage>
        <taxon>Bacteria</taxon>
        <taxon>Bacillati</taxon>
        <taxon>Actinomycetota</taxon>
        <taxon>Actinomycetes</taxon>
        <taxon>Pseudonocardiales</taxon>
        <taxon>Pseudonocardiaceae</taxon>
        <taxon>Solihabitans</taxon>
    </lineage>
</organism>
<gene>
    <name evidence="14" type="ORF">F0L68_08450</name>
</gene>
<evidence type="ECO:0000256" key="2">
    <source>
        <dbReference type="ARBA" id="ARBA00004236"/>
    </source>
</evidence>